<dbReference type="Pfam" id="PF02604">
    <property type="entry name" value="PhdYeFM_antitox"/>
    <property type="match status" value="1"/>
</dbReference>
<evidence type="ECO:0000256" key="2">
    <source>
        <dbReference type="RuleBase" id="RU362080"/>
    </source>
</evidence>
<dbReference type="Proteomes" id="UP000282195">
    <property type="component" value="Chromosome"/>
</dbReference>
<evidence type="ECO:0000256" key="1">
    <source>
        <dbReference type="ARBA" id="ARBA00009981"/>
    </source>
</evidence>
<feature type="compositionally biased region" description="Basic residues" evidence="3">
    <location>
        <begin position="1"/>
        <end position="10"/>
    </location>
</feature>
<dbReference type="SUPFAM" id="SSF143120">
    <property type="entry name" value="YefM-like"/>
    <property type="match status" value="1"/>
</dbReference>
<evidence type="ECO:0000313" key="4">
    <source>
        <dbReference type="EMBL" id="AYG60996.1"/>
    </source>
</evidence>
<dbReference type="RefSeq" id="WP_120705959.1">
    <property type="nucleotide sequence ID" value="NZ_CP032694.1"/>
</dbReference>
<protein>
    <recommendedName>
        <fullName evidence="2">Antitoxin</fullName>
    </recommendedName>
</protein>
<comment type="similarity">
    <text evidence="1 2">Belongs to the phD/YefM antitoxin family.</text>
</comment>
<comment type="function">
    <text evidence="2">Antitoxin component of a type II toxin-antitoxin (TA) system.</text>
</comment>
<reference evidence="4 5" key="1">
    <citation type="submission" date="2018-10" db="EMBL/GenBank/DDBJ databases">
        <title>Rhizobium etli, R. leguminosarum and a new Rhizobium genospecies from Phaseolus dumosus.</title>
        <authorList>
            <person name="Ramirez-Puebla S.T."/>
            <person name="Rogel-Hernandez M.A."/>
            <person name="Guerrero G."/>
            <person name="Ormeno-Orrillo E."/>
            <person name="Martinez-Romero J.C."/>
            <person name="Negrete-Yankelevich S."/>
            <person name="Martinez-Romero E."/>
        </authorList>
    </citation>
    <scope>NUCLEOTIDE SEQUENCE [LARGE SCALE GENOMIC DNA]</scope>
    <source>
        <strain evidence="4 5">CCGE525</strain>
    </source>
</reference>
<dbReference type="InterPro" id="IPR006442">
    <property type="entry name" value="Antitoxin_Phd/YefM"/>
</dbReference>
<dbReference type="InterPro" id="IPR036165">
    <property type="entry name" value="YefM-like_sf"/>
</dbReference>
<evidence type="ECO:0000256" key="3">
    <source>
        <dbReference type="SAM" id="MobiDB-lite"/>
    </source>
</evidence>
<dbReference type="OrthoDB" id="7451784at2"/>
<dbReference type="NCBIfam" id="TIGR01552">
    <property type="entry name" value="phd_fam"/>
    <property type="match status" value="1"/>
</dbReference>
<evidence type="ECO:0000313" key="5">
    <source>
        <dbReference type="Proteomes" id="UP000282195"/>
    </source>
</evidence>
<dbReference type="AlphaFoldDB" id="A0A387G0G7"/>
<dbReference type="EMBL" id="CP032694">
    <property type="protein sequence ID" value="AYG60996.1"/>
    <property type="molecule type" value="Genomic_DNA"/>
</dbReference>
<organism evidence="4 5">
    <name type="scientific">Rhizobium jaguaris</name>
    <dbReference type="NCBI Taxonomy" id="1312183"/>
    <lineage>
        <taxon>Bacteria</taxon>
        <taxon>Pseudomonadati</taxon>
        <taxon>Pseudomonadota</taxon>
        <taxon>Alphaproteobacteria</taxon>
        <taxon>Hyphomicrobiales</taxon>
        <taxon>Rhizobiaceae</taxon>
        <taxon>Rhizobium/Agrobacterium group</taxon>
        <taxon>Rhizobium</taxon>
    </lineage>
</organism>
<keyword evidence="5" id="KW-1185">Reference proteome</keyword>
<name>A0A387G0G7_9HYPH</name>
<dbReference type="KEGG" id="rjg:CCGE525_20870"/>
<feature type="region of interest" description="Disordered" evidence="3">
    <location>
        <begin position="1"/>
        <end position="20"/>
    </location>
</feature>
<gene>
    <name evidence="4" type="ORF">CCGE525_20870</name>
</gene>
<sequence>MSKQNRHIPKSGKAGVHQSSRWSLEAAKARFSEVVRHARDEGPQHVSVRGREAVVIMSVEDYERLTPAKPKLPFVEFMESLSLSDLNVERESDSGRDVEL</sequence>
<dbReference type="Gene3D" id="3.40.1620.10">
    <property type="entry name" value="YefM-like domain"/>
    <property type="match status" value="1"/>
</dbReference>
<proteinExistence type="inferred from homology"/>
<accession>A0A387G0G7</accession>